<accession>A0A2A7AZ68</accession>
<reference evidence="1 2" key="1">
    <citation type="journal article" date="2017" name="Front. Microbiol.">
        <title>New Insights into the Diversity of the Genus Faecalibacterium.</title>
        <authorList>
            <person name="Benevides L."/>
            <person name="Burman S."/>
            <person name="Martin R."/>
            <person name="Robert V."/>
            <person name="Thomas M."/>
            <person name="Miquel S."/>
            <person name="Chain F."/>
            <person name="Sokol H."/>
            <person name="Bermudez-Humaran L.G."/>
            <person name="Morrison M."/>
            <person name="Langella P."/>
            <person name="Azevedo V.A."/>
            <person name="Chatel J.M."/>
            <person name="Soares S."/>
        </authorList>
    </citation>
    <scope>NUCLEOTIDE SEQUENCE [LARGE SCALE GENOMIC DNA]</scope>
    <source>
        <strain evidence="1 2">CNCM I 4644</strain>
    </source>
</reference>
<dbReference type="AlphaFoldDB" id="A0A2A7AZ68"/>
<sequence length="129" mass="15419">MENLIKFLEDKITDKMSVEEIVDVFEQMCSTPLEEDMVLFETGTFTAFSKEPFFQISLVRQFSNDDDEEFYQIHVVILYKPTAENKIFSETTWDEDLDENIFDYIRKSASFAYARNHEYIEIKIYMDET</sequence>
<name>A0A2A7AZ68_9FIRM</name>
<protein>
    <submittedName>
        <fullName evidence="1">Uncharacterized protein</fullName>
    </submittedName>
</protein>
<dbReference type="RefSeq" id="WP_097779164.1">
    <property type="nucleotide sequence ID" value="NZ_NMTZ01000014.1"/>
</dbReference>
<organism evidence="1 2">
    <name type="scientific">Faecalibacterium prausnitzii</name>
    <dbReference type="NCBI Taxonomy" id="853"/>
    <lineage>
        <taxon>Bacteria</taxon>
        <taxon>Bacillati</taxon>
        <taxon>Bacillota</taxon>
        <taxon>Clostridia</taxon>
        <taxon>Eubacteriales</taxon>
        <taxon>Oscillospiraceae</taxon>
        <taxon>Faecalibacterium</taxon>
    </lineage>
</organism>
<gene>
    <name evidence="1" type="ORF">CGS59_05230</name>
</gene>
<proteinExistence type="predicted"/>
<evidence type="ECO:0000313" key="1">
    <source>
        <dbReference type="EMBL" id="PDX84348.1"/>
    </source>
</evidence>
<dbReference type="EMBL" id="NMTZ01000014">
    <property type="protein sequence ID" value="PDX84348.1"/>
    <property type="molecule type" value="Genomic_DNA"/>
</dbReference>
<comment type="caution">
    <text evidence="1">The sequence shown here is derived from an EMBL/GenBank/DDBJ whole genome shotgun (WGS) entry which is preliminary data.</text>
</comment>
<dbReference type="Proteomes" id="UP000220480">
    <property type="component" value="Unassembled WGS sequence"/>
</dbReference>
<evidence type="ECO:0000313" key="2">
    <source>
        <dbReference type="Proteomes" id="UP000220480"/>
    </source>
</evidence>